<organism evidence="1 2">
    <name type="scientific">Solanum commersonii</name>
    <name type="common">Commerson's wild potato</name>
    <name type="synonym">Commerson's nightshade</name>
    <dbReference type="NCBI Taxonomy" id="4109"/>
    <lineage>
        <taxon>Eukaryota</taxon>
        <taxon>Viridiplantae</taxon>
        <taxon>Streptophyta</taxon>
        <taxon>Embryophyta</taxon>
        <taxon>Tracheophyta</taxon>
        <taxon>Spermatophyta</taxon>
        <taxon>Magnoliopsida</taxon>
        <taxon>eudicotyledons</taxon>
        <taxon>Gunneridae</taxon>
        <taxon>Pentapetalae</taxon>
        <taxon>asterids</taxon>
        <taxon>lamiids</taxon>
        <taxon>Solanales</taxon>
        <taxon>Solanaceae</taxon>
        <taxon>Solanoideae</taxon>
        <taxon>Solaneae</taxon>
        <taxon>Solanum</taxon>
    </lineage>
</organism>
<proteinExistence type="predicted"/>
<reference evidence="1 2" key="1">
    <citation type="submission" date="2020-09" db="EMBL/GenBank/DDBJ databases">
        <title>De no assembly of potato wild relative species, Solanum commersonii.</title>
        <authorList>
            <person name="Cho K."/>
        </authorList>
    </citation>
    <scope>NUCLEOTIDE SEQUENCE [LARGE SCALE GENOMIC DNA]</scope>
    <source>
        <strain evidence="1">LZ3.2</strain>
        <tissue evidence="1">Leaf</tissue>
    </source>
</reference>
<gene>
    <name evidence="1" type="ORF">H5410_033072</name>
</gene>
<evidence type="ECO:0000313" key="1">
    <source>
        <dbReference type="EMBL" id="KAG5601702.1"/>
    </source>
</evidence>
<sequence length="130" mass="15125">MSEIIINLPLTLDNKFKINETSFLLDSLGIKPHFHAFLVTSLNMRSTLLVDRERPPNVTYVKSNLILVGEWISFRRTESIKGIMVPIGSDRHICKWSKAFRNMPCLRLLIVKREEARHHDPIEYLPSNLK</sequence>
<name>A0A9J5YS07_SOLCO</name>
<dbReference type="OrthoDB" id="1422693at2759"/>
<comment type="caution">
    <text evidence="1">The sequence shown here is derived from an EMBL/GenBank/DDBJ whole genome shotgun (WGS) entry which is preliminary data.</text>
</comment>
<accession>A0A9J5YS07</accession>
<protein>
    <submittedName>
        <fullName evidence="1">Uncharacterized protein</fullName>
    </submittedName>
</protein>
<dbReference type="EMBL" id="JACXVP010000006">
    <property type="protein sequence ID" value="KAG5601702.1"/>
    <property type="molecule type" value="Genomic_DNA"/>
</dbReference>
<keyword evidence="2" id="KW-1185">Reference proteome</keyword>
<dbReference type="Proteomes" id="UP000824120">
    <property type="component" value="Chromosome 6"/>
</dbReference>
<evidence type="ECO:0000313" key="2">
    <source>
        <dbReference type="Proteomes" id="UP000824120"/>
    </source>
</evidence>
<dbReference type="AlphaFoldDB" id="A0A9J5YS07"/>